<dbReference type="Pfam" id="PF19975">
    <property type="entry name" value="DO-GTPase1"/>
    <property type="match status" value="1"/>
</dbReference>
<feature type="domain" description="Double-GTPase 1" evidence="2">
    <location>
        <begin position="6"/>
        <end position="298"/>
    </location>
</feature>
<evidence type="ECO:0000259" key="2">
    <source>
        <dbReference type="Pfam" id="PF19975"/>
    </source>
</evidence>
<comment type="caution">
    <text evidence="3">The sequence shown here is derived from an EMBL/GenBank/DDBJ whole genome shotgun (WGS) entry which is preliminary data.</text>
</comment>
<feature type="compositionally biased region" description="Basic and acidic residues" evidence="1">
    <location>
        <begin position="150"/>
        <end position="173"/>
    </location>
</feature>
<reference evidence="3 4" key="1">
    <citation type="submission" date="2015-11" db="EMBL/GenBank/DDBJ databases">
        <title>Expanding the genomic diversity of Burkholderia species for the development of highly accurate diagnostics.</title>
        <authorList>
            <person name="Sahl J."/>
            <person name="Keim P."/>
            <person name="Wagner D."/>
        </authorList>
    </citation>
    <scope>NUCLEOTIDE SEQUENCE [LARGE SCALE GENOMIC DNA]</scope>
    <source>
        <strain evidence="3 4">MSMB2058</strain>
    </source>
</reference>
<dbReference type="SUPFAM" id="SSF52540">
    <property type="entry name" value="P-loop containing nucleoside triphosphate hydrolases"/>
    <property type="match status" value="1"/>
</dbReference>
<dbReference type="AlphaFoldDB" id="A0AB73GBX7"/>
<proteinExistence type="predicted"/>
<protein>
    <recommendedName>
        <fullName evidence="2">Double-GTPase 1 domain-containing protein</fullName>
    </recommendedName>
</protein>
<evidence type="ECO:0000313" key="3">
    <source>
        <dbReference type="EMBL" id="KVM41050.1"/>
    </source>
</evidence>
<dbReference type="InterPro" id="IPR045530">
    <property type="entry name" value="DO-GTPase1"/>
</dbReference>
<evidence type="ECO:0000256" key="1">
    <source>
        <dbReference type="SAM" id="MobiDB-lite"/>
    </source>
</evidence>
<gene>
    <name evidence="3" type="ORF">WJ53_00365</name>
</gene>
<organism evidence="3 4">
    <name type="scientific">Burkholderia ubonensis</name>
    <dbReference type="NCBI Taxonomy" id="101571"/>
    <lineage>
        <taxon>Bacteria</taxon>
        <taxon>Pseudomonadati</taxon>
        <taxon>Pseudomonadota</taxon>
        <taxon>Betaproteobacteria</taxon>
        <taxon>Burkholderiales</taxon>
        <taxon>Burkholderiaceae</taxon>
        <taxon>Burkholderia</taxon>
        <taxon>Burkholderia cepacia complex</taxon>
    </lineage>
</organism>
<dbReference type="InterPro" id="IPR027417">
    <property type="entry name" value="P-loop_NTPase"/>
</dbReference>
<feature type="region of interest" description="Disordered" evidence="1">
    <location>
        <begin position="144"/>
        <end position="182"/>
    </location>
</feature>
<dbReference type="EMBL" id="LOZE01000001">
    <property type="protein sequence ID" value="KVM41050.1"/>
    <property type="molecule type" value="Genomic_DNA"/>
</dbReference>
<sequence>MTQKLVIAGMPDSGKSTFIIALRHLLISQDVATQLRASRLSASEKHLNKLEQKWLACEPLKRTEQLEEEWVSFFVVKDGDATEAQIVLPDFSGEAFRRPAATGNCSTETARMLAELDGMLLFTNADRGADDVRLEALDVLADDATDTDGDASKSEDASHQDTSRNDESDDRSASELSVPFDPINMPEEPLVVELLQILNRRPRIPTKRSLAVIVSAWDAVEDSGMSPTQWLELHRPMLWQYLENNADLWEIRVYGVSAQGGKLPEEKSALQAKVPGQRVQIVGHNAHPHDLTAPIDWLMTSSGSPGT</sequence>
<accession>A0AB73GBX7</accession>
<name>A0AB73GBX7_9BURK</name>
<evidence type="ECO:0000313" key="4">
    <source>
        <dbReference type="Proteomes" id="UP000061665"/>
    </source>
</evidence>
<dbReference type="RefSeq" id="WP_059725825.1">
    <property type="nucleotide sequence ID" value="NZ_LOYI01000089.1"/>
</dbReference>
<dbReference type="Proteomes" id="UP000061665">
    <property type="component" value="Unassembled WGS sequence"/>
</dbReference>